<dbReference type="Gene3D" id="2.60.200.20">
    <property type="match status" value="1"/>
</dbReference>
<evidence type="ECO:0000259" key="2">
    <source>
        <dbReference type="PROSITE" id="PS50200"/>
    </source>
</evidence>
<feature type="compositionally biased region" description="Basic and acidic residues" evidence="1">
    <location>
        <begin position="716"/>
        <end position="726"/>
    </location>
</feature>
<proteinExistence type="predicted"/>
<feature type="region of interest" description="Disordered" evidence="1">
    <location>
        <begin position="298"/>
        <end position="344"/>
    </location>
</feature>
<feature type="region of interest" description="Disordered" evidence="1">
    <location>
        <begin position="716"/>
        <end position="737"/>
    </location>
</feature>
<dbReference type="PROSITE" id="PS50200">
    <property type="entry name" value="RA"/>
    <property type="match status" value="1"/>
</dbReference>
<name>A0ABD0WUR5_UMBPY</name>
<reference evidence="4 5" key="1">
    <citation type="submission" date="2024-06" db="EMBL/GenBank/DDBJ databases">
        <authorList>
            <person name="Pan Q."/>
            <person name="Wen M."/>
            <person name="Jouanno E."/>
            <person name="Zahm M."/>
            <person name="Klopp C."/>
            <person name="Cabau C."/>
            <person name="Louis A."/>
            <person name="Berthelot C."/>
            <person name="Parey E."/>
            <person name="Roest Crollius H."/>
            <person name="Montfort J."/>
            <person name="Robinson-Rechavi M."/>
            <person name="Bouchez O."/>
            <person name="Lampietro C."/>
            <person name="Lopez Roques C."/>
            <person name="Donnadieu C."/>
            <person name="Postlethwait J."/>
            <person name="Bobe J."/>
            <person name="Verreycken H."/>
            <person name="Guiguen Y."/>
        </authorList>
    </citation>
    <scope>NUCLEOTIDE SEQUENCE [LARGE SCALE GENOMIC DNA]</scope>
    <source>
        <strain evidence="4">Up_M1</strain>
        <tissue evidence="4">Testis</tissue>
    </source>
</reference>
<evidence type="ECO:0000313" key="4">
    <source>
        <dbReference type="EMBL" id="KAL0984011.1"/>
    </source>
</evidence>
<feature type="compositionally biased region" description="Polar residues" evidence="1">
    <location>
        <begin position="1"/>
        <end position="10"/>
    </location>
</feature>
<dbReference type="PANTHER" id="PTHR16027">
    <property type="entry name" value="DILUTE DOMAIN-CONTAINING PROTEIN YPR089W"/>
    <property type="match status" value="1"/>
</dbReference>
<comment type="caution">
    <text evidence="4">The sequence shown here is derived from an EMBL/GenBank/DDBJ whole genome shotgun (WGS) entry which is preliminary data.</text>
</comment>
<dbReference type="InterPro" id="IPR000159">
    <property type="entry name" value="RA_dom"/>
</dbReference>
<dbReference type="SMART" id="SM01132">
    <property type="entry name" value="DIL"/>
    <property type="match status" value="1"/>
</dbReference>
<sequence length="1222" mass="136044">MDSQKNNLTRSPLHPSGLPLCSPKRRFVKLGRKQSDGSSQSGSSGSSTRSADSGAVIRQPSRSRIRRHTNRLSAVFQRGSVHNSSMSFLGLNGISDHVWKGSNEGSMALLSVSDALLTDDPTELSNQITAPGILKIFGSELCQGANYKSVLATTHSSAKELVKEALERYGLNKEESESYVLCDAIGYLGDYQWRTECFRVVSDNEKPLLLQSLWKPREGFARRFEIQRRASVEEKRSRDKDTVTAGINAQARKLQKSRSRVNTSLMDRRSVYVACAPERGSCGGQDQCERVSGLWRSRSEADLSSQPTEPQLNPSHPQSQHLGFNHDETHSQGHGKNLDKNVERNHKWNPDQNVRLRPGESCAACLSLEAPGLEPGTEPLCPNSDREREETESSDDNLTVCCIHPPHDCPYLLLLQGYSCPQDFIIYLLNASSIVMGSVQEEDSKVDFLIPAPDILPRHCHINRYDNNDKGGSTIRLQPCHKATITRNGETLSTEVELSPGDVIGMGFYYLFLFKDPTAWVVTKKVTDLTPDPTLTITTGDVPQATAPPIDKPAHCNTCISTDRDSTGSRELRRAYYTMDTNGRDLTLFYKSEHEDAVIKEVIAIGSVHGHSPALTIAFLLSVCLKHYATHLGTSDVRRLLLLITSQVQSHMWEHTKELASSQHEVLCIDPEKQQTFTLETLIPGLRSLVLWMSNALELRNYIQHQLPQTLVWTTHRDQGQDREEEHKDEEEQESLASLDMRSVSEEAMTVLEEVIKLTFQQCVYYLTKALYPILPSLLDCESSSGSSGSLRGGGVPVSGETQQVLEVLRETRRLLQDCQLHWDISCQLLAYLFYFINASLFNTLMDRGSEVDFYHWSRGVSIRANLDLLQDWANLSGLGDLALEYLHTLSSAVNLLATPRKQLLQSSWVSLRRAFPSLSPAQLHHLLTGYSPATPWPPHWDPSNEDQLATHKTADILERFDSHPPLVLPSSGFSLWIREEVPNSGLDGHLKRLQDFIHNLSVKEFKMNSTHMPQDSALATEAKLTKSPSITKAFMQTLDSTPAEKVLPQAFAPSSSFPSTPPHLSTPSPPPPSRPHSSHSALSDLSSCGDLLSQKLKSLELQSRKTDLNPLSQRSALDPSCLLTPPNTPHTLELFDLETERQEGGVIGDMSHHEEEGDDEEVFTLELERGAAGLGLALMDARTLQSSSRSPESRHPTPPFTPRDAEHPWAGHNHSIYPMNV</sequence>
<feature type="compositionally biased region" description="Low complexity" evidence="1">
    <location>
        <begin position="1052"/>
        <end position="1067"/>
    </location>
</feature>
<feature type="compositionally biased region" description="Low complexity" evidence="1">
    <location>
        <begin position="36"/>
        <end position="55"/>
    </location>
</feature>
<feature type="domain" description="Dilute" evidence="3">
    <location>
        <begin position="680"/>
        <end position="963"/>
    </location>
</feature>
<dbReference type="InterPro" id="IPR000253">
    <property type="entry name" value="FHA_dom"/>
</dbReference>
<evidence type="ECO:0000259" key="3">
    <source>
        <dbReference type="PROSITE" id="PS51126"/>
    </source>
</evidence>
<feature type="compositionally biased region" description="Basic residues" evidence="1">
    <location>
        <begin position="23"/>
        <end position="32"/>
    </location>
</feature>
<feature type="region of interest" description="Disordered" evidence="1">
    <location>
        <begin position="1183"/>
        <end position="1222"/>
    </location>
</feature>
<dbReference type="InterPro" id="IPR029071">
    <property type="entry name" value="Ubiquitin-like_domsf"/>
</dbReference>
<evidence type="ECO:0000256" key="1">
    <source>
        <dbReference type="SAM" id="MobiDB-lite"/>
    </source>
</evidence>
<feature type="compositionally biased region" description="Basic and acidic residues" evidence="1">
    <location>
        <begin position="324"/>
        <end position="344"/>
    </location>
</feature>
<dbReference type="SUPFAM" id="SSF49879">
    <property type="entry name" value="SMAD/FHA domain"/>
    <property type="match status" value="1"/>
</dbReference>
<accession>A0ABD0WUR5</accession>
<dbReference type="SUPFAM" id="SSF54236">
    <property type="entry name" value="Ubiquitin-like"/>
    <property type="match status" value="1"/>
</dbReference>
<feature type="region of interest" description="Disordered" evidence="1">
    <location>
        <begin position="1052"/>
        <end position="1086"/>
    </location>
</feature>
<dbReference type="EMBL" id="JAGEUA010000004">
    <property type="protein sequence ID" value="KAL0984011.1"/>
    <property type="molecule type" value="Genomic_DNA"/>
</dbReference>
<dbReference type="InterPro" id="IPR008984">
    <property type="entry name" value="SMAD_FHA_dom_sf"/>
</dbReference>
<dbReference type="PANTHER" id="PTHR16027:SF4">
    <property type="entry name" value="RAS-INTERACTING PROTEIN 1"/>
    <property type="match status" value="1"/>
</dbReference>
<feature type="region of interest" description="Disordered" evidence="1">
    <location>
        <begin position="376"/>
        <end position="395"/>
    </location>
</feature>
<evidence type="ECO:0000313" key="5">
    <source>
        <dbReference type="Proteomes" id="UP001557470"/>
    </source>
</evidence>
<dbReference type="Pfam" id="PF01843">
    <property type="entry name" value="DIL"/>
    <property type="match status" value="1"/>
</dbReference>
<dbReference type="AlphaFoldDB" id="A0ABD0WUR5"/>
<dbReference type="CDD" id="cd17116">
    <property type="entry name" value="RA_Radil_like"/>
    <property type="match status" value="1"/>
</dbReference>
<dbReference type="InterPro" id="IPR002710">
    <property type="entry name" value="Dilute_dom"/>
</dbReference>
<dbReference type="Gene3D" id="3.10.20.90">
    <property type="entry name" value="Phosphatidylinositol 3-kinase Catalytic Subunit, Chain A, domain 1"/>
    <property type="match status" value="1"/>
</dbReference>
<organism evidence="4 5">
    <name type="scientific">Umbra pygmaea</name>
    <name type="common">Eastern mudminnow</name>
    <dbReference type="NCBI Taxonomy" id="75934"/>
    <lineage>
        <taxon>Eukaryota</taxon>
        <taxon>Metazoa</taxon>
        <taxon>Chordata</taxon>
        <taxon>Craniata</taxon>
        <taxon>Vertebrata</taxon>
        <taxon>Euteleostomi</taxon>
        <taxon>Actinopterygii</taxon>
        <taxon>Neopterygii</taxon>
        <taxon>Teleostei</taxon>
        <taxon>Protacanthopterygii</taxon>
        <taxon>Esociformes</taxon>
        <taxon>Umbridae</taxon>
        <taxon>Umbra</taxon>
    </lineage>
</organism>
<dbReference type="Pfam" id="PF00788">
    <property type="entry name" value="RA"/>
    <property type="match status" value="1"/>
</dbReference>
<gene>
    <name evidence="4" type="ORF">UPYG_G00135880</name>
</gene>
<dbReference type="Proteomes" id="UP001557470">
    <property type="component" value="Unassembled WGS sequence"/>
</dbReference>
<protein>
    <submittedName>
        <fullName evidence="4">Uncharacterized protein</fullName>
    </submittedName>
</protein>
<dbReference type="PROSITE" id="PS51126">
    <property type="entry name" value="DILUTE"/>
    <property type="match status" value="1"/>
</dbReference>
<keyword evidence="5" id="KW-1185">Reference proteome</keyword>
<dbReference type="InterPro" id="IPR052072">
    <property type="entry name" value="Vascular_dev_regulator"/>
</dbReference>
<dbReference type="Pfam" id="PF00498">
    <property type="entry name" value="FHA"/>
    <property type="match status" value="1"/>
</dbReference>
<feature type="compositionally biased region" description="Polar residues" evidence="1">
    <location>
        <begin position="302"/>
        <end position="322"/>
    </location>
</feature>
<dbReference type="SMART" id="SM00314">
    <property type="entry name" value="RA"/>
    <property type="match status" value="1"/>
</dbReference>
<feature type="region of interest" description="Disordered" evidence="1">
    <location>
        <begin position="1"/>
        <end position="69"/>
    </location>
</feature>
<feature type="domain" description="Ras-associating" evidence="2">
    <location>
        <begin position="130"/>
        <end position="231"/>
    </location>
</feature>